<dbReference type="PANTHER" id="PTHR35391">
    <property type="entry name" value="C2H2-TYPE DOMAIN-CONTAINING PROTEIN-RELATED"/>
    <property type="match status" value="1"/>
</dbReference>
<keyword evidence="4" id="KW-1185">Reference proteome</keyword>
<feature type="compositionally biased region" description="Polar residues" evidence="1">
    <location>
        <begin position="291"/>
        <end position="300"/>
    </location>
</feature>
<evidence type="ECO:0000256" key="1">
    <source>
        <dbReference type="SAM" id="MobiDB-lite"/>
    </source>
</evidence>
<dbReference type="InterPro" id="IPR013087">
    <property type="entry name" value="Znf_C2H2_type"/>
</dbReference>
<gene>
    <name evidence="3" type="ORF">MCOR33_006380</name>
</gene>
<name>A0ABQ8NHL0_PYRGI</name>
<feature type="region of interest" description="Disordered" evidence="1">
    <location>
        <begin position="1"/>
        <end position="30"/>
    </location>
</feature>
<feature type="compositionally biased region" description="Polar residues" evidence="1">
    <location>
        <begin position="507"/>
        <end position="517"/>
    </location>
</feature>
<comment type="caution">
    <text evidence="3">The sequence shown here is derived from an EMBL/GenBank/DDBJ whole genome shotgun (WGS) entry which is preliminary data.</text>
</comment>
<feature type="domain" description="C2H2-type" evidence="2">
    <location>
        <begin position="636"/>
        <end position="666"/>
    </location>
</feature>
<dbReference type="Pfam" id="PF26176">
    <property type="entry name" value="zf_C2H2_17_2"/>
    <property type="match status" value="1"/>
</dbReference>
<dbReference type="InterPro" id="IPR059095">
    <property type="entry name" value="Znf_C2H2_17_2nd"/>
</dbReference>
<feature type="region of interest" description="Disordered" evidence="1">
    <location>
        <begin position="269"/>
        <end position="300"/>
    </location>
</feature>
<feature type="domain" description="C2H2-type" evidence="2">
    <location>
        <begin position="590"/>
        <end position="618"/>
    </location>
</feature>
<protein>
    <recommendedName>
        <fullName evidence="2">C2H2-type domain-containing protein</fullName>
    </recommendedName>
</protein>
<accession>A0ABQ8NHL0</accession>
<reference evidence="3" key="1">
    <citation type="submission" date="2021-01" db="EMBL/GenBank/DDBJ databases">
        <title>Deciphering the adaptive evolutionary patterns associated with biogeogrpahic diversity in the finger millet blast pathogen Magnaporthe oryzae in Eastern Africa.</title>
        <authorList>
            <person name="Onyema G."/>
            <person name="Shittu T.A."/>
            <person name="Dodsworth S."/>
            <person name="Devilliers S."/>
            <person name="Muthumeenakshi S."/>
            <person name="Sreenivasaprasad S."/>
        </authorList>
    </citation>
    <scope>NUCLEOTIDE SEQUENCE</scope>
    <source>
        <strain evidence="3">D15/s37</strain>
    </source>
</reference>
<feature type="domain" description="C2H2-type" evidence="2">
    <location>
        <begin position="458"/>
        <end position="481"/>
    </location>
</feature>
<feature type="domain" description="C2H2-type" evidence="2">
    <location>
        <begin position="421"/>
        <end position="449"/>
    </location>
</feature>
<proteinExistence type="predicted"/>
<dbReference type="Proteomes" id="UP001059893">
    <property type="component" value="Unassembled WGS sequence"/>
</dbReference>
<evidence type="ECO:0000313" key="4">
    <source>
        <dbReference type="Proteomes" id="UP001059893"/>
    </source>
</evidence>
<feature type="region of interest" description="Disordered" evidence="1">
    <location>
        <begin position="305"/>
        <end position="324"/>
    </location>
</feature>
<feature type="region of interest" description="Disordered" evidence="1">
    <location>
        <begin position="488"/>
        <end position="525"/>
    </location>
</feature>
<evidence type="ECO:0000259" key="2">
    <source>
        <dbReference type="SMART" id="SM00355"/>
    </source>
</evidence>
<dbReference type="EMBL" id="JABSND010000116">
    <property type="protein sequence ID" value="KAI6297243.1"/>
    <property type="molecule type" value="Genomic_DNA"/>
</dbReference>
<sequence length="671" mass="74729">MSSQTSPMTSTEKIEHWNDKLHDGPSHETRGETGIVHNLCDSISLLHEELLTHFDPGASRPSKYPKALYRLVESCYAKFRIWASDHSVNNGKLDQVLSMSRRLQNFTVEIMAAICVILTQDLVPILRGDDKEALQSVAELVSKSKEEADRHLRVAGSDAGCDAGSESGCCEESDETCPASIEQVLGNLELHIKDLMDLGPELKDPIPDVIDKQHVRPFVILSGENVWFCEQIQFRYPNIDPRLVEPCGKFLRDTLIRLQISRDQAVTEDTTRIPVQEQHEAYAPKPADPTFTDSGIGTSLGTSALQSQREEYAPKPADPTFTDSGIGTSLATSVLQSQQSSQHLIPVPENVARSQRGSGFKASTVYTFSSKDGTIRAEFPLQPDDVAFGDVFPCRLCGKQMIKTERLSVWKKHVLSDLRPWICCQVSCPCKHKTYASREDWIAHMTEQHARHRDWDDKTCPFCRESIAQGGRDMIHHVEMHLQDMALTLKPGEDPGDDVDHKGGSRAGSNDSQSRSSPADGVPLIQVSLPDKPVASLTLDDIKTLPAYMATEEIDGFWPCPWQGEDFCQHEPTAFKEELGQFIFEHSIKFTCKEPGCSLARQPFSSPEGLRIHEQEAHGSSRNPSQKAGRHDPTRFLCTSTGCGRSRPGNGFSNKWVLENHIRTIHGNLEL</sequence>
<evidence type="ECO:0000313" key="3">
    <source>
        <dbReference type="EMBL" id="KAI6297243.1"/>
    </source>
</evidence>
<organism evidence="3 4">
    <name type="scientific">Pyricularia grisea</name>
    <name type="common">Crabgrass-specific blast fungus</name>
    <name type="synonym">Magnaporthe grisea</name>
    <dbReference type="NCBI Taxonomy" id="148305"/>
    <lineage>
        <taxon>Eukaryota</taxon>
        <taxon>Fungi</taxon>
        <taxon>Dikarya</taxon>
        <taxon>Ascomycota</taxon>
        <taxon>Pezizomycotina</taxon>
        <taxon>Sordariomycetes</taxon>
        <taxon>Sordariomycetidae</taxon>
        <taxon>Magnaporthales</taxon>
        <taxon>Pyriculariaceae</taxon>
        <taxon>Pyricularia</taxon>
    </lineage>
</organism>
<dbReference type="PANTHER" id="PTHR35391:SF5">
    <property type="entry name" value="DUF6590 DOMAIN-CONTAINING PROTEIN"/>
    <property type="match status" value="1"/>
</dbReference>
<dbReference type="SMART" id="SM00355">
    <property type="entry name" value="ZnF_C2H2"/>
    <property type="match status" value="4"/>
</dbReference>
<feature type="compositionally biased region" description="Basic and acidic residues" evidence="1">
    <location>
        <begin position="12"/>
        <end position="30"/>
    </location>
</feature>
<feature type="compositionally biased region" description="Polar residues" evidence="1">
    <location>
        <begin position="1"/>
        <end position="11"/>
    </location>
</feature>